<dbReference type="InterPro" id="IPR013762">
    <property type="entry name" value="Integrase-like_cat_sf"/>
</dbReference>
<sequence length="97" mass="10446">MFPGRDDERPLVHNVLHAACRSVCAAAGLSKSVTVHTLRHTFATHLLENGADVRIIQVLLGHASLASTARYTQVATKTISNTPSPLDRLRLEVVPPG</sequence>
<dbReference type="PROSITE" id="PS51898">
    <property type="entry name" value="TYR_RECOMBINASE"/>
    <property type="match status" value="1"/>
</dbReference>
<comment type="subcellular location">
    <subcellularLocation>
        <location evidence="1">Cytoplasm</location>
    </subcellularLocation>
</comment>
<name>A0ABV2GWT4_9HYPH</name>
<dbReference type="SUPFAM" id="SSF56349">
    <property type="entry name" value="DNA breaking-rejoining enzymes"/>
    <property type="match status" value="1"/>
</dbReference>
<accession>A0ABV2GWT4</accession>
<protein>
    <submittedName>
        <fullName evidence="5">Site-specific recombinase XerD</fullName>
    </submittedName>
</protein>
<evidence type="ECO:0000259" key="4">
    <source>
        <dbReference type="PROSITE" id="PS51898"/>
    </source>
</evidence>
<gene>
    <name evidence="5" type="ORF">ABID19_005817</name>
</gene>
<evidence type="ECO:0000256" key="1">
    <source>
        <dbReference type="ARBA" id="ARBA00004496"/>
    </source>
</evidence>
<dbReference type="PANTHER" id="PTHR30349">
    <property type="entry name" value="PHAGE INTEGRASE-RELATED"/>
    <property type="match status" value="1"/>
</dbReference>
<feature type="domain" description="Tyr recombinase" evidence="4">
    <location>
        <begin position="1"/>
        <end position="84"/>
    </location>
</feature>
<dbReference type="EMBL" id="JBEPMC010000013">
    <property type="protein sequence ID" value="MET3582755.1"/>
    <property type="molecule type" value="Genomic_DNA"/>
</dbReference>
<keyword evidence="3" id="KW-0233">DNA recombination</keyword>
<evidence type="ECO:0000313" key="5">
    <source>
        <dbReference type="EMBL" id="MET3582755.1"/>
    </source>
</evidence>
<reference evidence="5 6" key="1">
    <citation type="submission" date="2024-06" db="EMBL/GenBank/DDBJ databases">
        <title>Genomic Encyclopedia of Type Strains, Phase IV (KMG-IV): sequencing the most valuable type-strain genomes for metagenomic binning, comparative biology and taxonomic classification.</title>
        <authorList>
            <person name="Goeker M."/>
        </authorList>
    </citation>
    <scope>NUCLEOTIDE SEQUENCE [LARGE SCALE GENOMIC DNA]</scope>
    <source>
        <strain evidence="5 6">DSM 100022</strain>
    </source>
</reference>
<keyword evidence="2" id="KW-0229">DNA integration</keyword>
<evidence type="ECO:0000256" key="2">
    <source>
        <dbReference type="ARBA" id="ARBA00022908"/>
    </source>
</evidence>
<evidence type="ECO:0000256" key="3">
    <source>
        <dbReference type="ARBA" id="ARBA00023172"/>
    </source>
</evidence>
<dbReference type="InterPro" id="IPR011010">
    <property type="entry name" value="DNA_brk_join_enz"/>
</dbReference>
<dbReference type="InterPro" id="IPR002104">
    <property type="entry name" value="Integrase_catalytic"/>
</dbReference>
<proteinExistence type="predicted"/>
<comment type="caution">
    <text evidence="5">The sequence shown here is derived from an EMBL/GenBank/DDBJ whole genome shotgun (WGS) entry which is preliminary data.</text>
</comment>
<evidence type="ECO:0000313" key="6">
    <source>
        <dbReference type="Proteomes" id="UP001549204"/>
    </source>
</evidence>
<dbReference type="Pfam" id="PF00589">
    <property type="entry name" value="Phage_integrase"/>
    <property type="match status" value="1"/>
</dbReference>
<dbReference type="Proteomes" id="UP001549204">
    <property type="component" value="Unassembled WGS sequence"/>
</dbReference>
<dbReference type="PANTHER" id="PTHR30349:SF77">
    <property type="entry name" value="TYROSINE RECOMBINASE XERC"/>
    <property type="match status" value="1"/>
</dbReference>
<dbReference type="InterPro" id="IPR050090">
    <property type="entry name" value="Tyrosine_recombinase_XerCD"/>
</dbReference>
<dbReference type="Gene3D" id="1.10.443.10">
    <property type="entry name" value="Intergrase catalytic core"/>
    <property type="match status" value="1"/>
</dbReference>
<keyword evidence="6" id="KW-1185">Reference proteome</keyword>
<organism evidence="5 6">
    <name type="scientific">Mesorhizobium robiniae</name>
    <dbReference type="NCBI Taxonomy" id="559315"/>
    <lineage>
        <taxon>Bacteria</taxon>
        <taxon>Pseudomonadati</taxon>
        <taxon>Pseudomonadota</taxon>
        <taxon>Alphaproteobacteria</taxon>
        <taxon>Hyphomicrobiales</taxon>
        <taxon>Phyllobacteriaceae</taxon>
        <taxon>Mesorhizobium</taxon>
    </lineage>
</organism>